<evidence type="ECO:0000256" key="3">
    <source>
        <dbReference type="ARBA" id="ARBA00022516"/>
    </source>
</evidence>
<evidence type="ECO:0000256" key="1">
    <source>
        <dbReference type="ARBA" id="ARBA00004651"/>
    </source>
</evidence>
<keyword evidence="7 12" id="KW-1133">Transmembrane helix</keyword>
<evidence type="ECO:0000256" key="5">
    <source>
        <dbReference type="ARBA" id="ARBA00022692"/>
    </source>
</evidence>
<name>A0A1W1EDW7_9ZZZZ</name>
<reference evidence="14" key="1">
    <citation type="submission" date="2016-10" db="EMBL/GenBank/DDBJ databases">
        <authorList>
            <person name="de Groot N.N."/>
        </authorList>
    </citation>
    <scope>NUCLEOTIDE SEQUENCE</scope>
</reference>
<dbReference type="SMART" id="SM00155">
    <property type="entry name" value="PLDc"/>
    <property type="match status" value="2"/>
</dbReference>
<dbReference type="PROSITE" id="PS50035">
    <property type="entry name" value="PLD"/>
    <property type="match status" value="2"/>
</dbReference>
<evidence type="ECO:0000256" key="11">
    <source>
        <dbReference type="ARBA" id="ARBA00023264"/>
    </source>
</evidence>
<dbReference type="Pfam" id="PF13396">
    <property type="entry name" value="PLDc_N"/>
    <property type="match status" value="1"/>
</dbReference>
<keyword evidence="11" id="KW-1208">Phospholipid metabolism</keyword>
<evidence type="ECO:0000313" key="14">
    <source>
        <dbReference type="EMBL" id="SFZ98203.1"/>
    </source>
</evidence>
<protein>
    <submittedName>
        <fullName evidence="14">Cardiolipin synthetase</fullName>
        <ecNumber evidence="14">2.7.8.-</ecNumber>
    </submittedName>
</protein>
<dbReference type="InterPro" id="IPR001736">
    <property type="entry name" value="PLipase_D/transphosphatidylase"/>
</dbReference>
<dbReference type="AlphaFoldDB" id="A0A1W1EDW7"/>
<dbReference type="EC" id="2.7.8.-" evidence="14"/>
<dbReference type="InterPro" id="IPR027379">
    <property type="entry name" value="CLS_N"/>
</dbReference>
<dbReference type="InterPro" id="IPR025202">
    <property type="entry name" value="PLD-like_dom"/>
</dbReference>
<evidence type="ECO:0000256" key="7">
    <source>
        <dbReference type="ARBA" id="ARBA00022989"/>
    </source>
</evidence>
<gene>
    <name evidence="14" type="ORF">MNB_SV-5-1104</name>
</gene>
<evidence type="ECO:0000256" key="4">
    <source>
        <dbReference type="ARBA" id="ARBA00022679"/>
    </source>
</evidence>
<keyword evidence="9 12" id="KW-0472">Membrane</keyword>
<feature type="domain" description="PLD phosphodiesterase" evidence="13">
    <location>
        <begin position="389"/>
        <end position="416"/>
    </location>
</feature>
<dbReference type="GO" id="GO:0005886">
    <property type="term" value="C:plasma membrane"/>
    <property type="evidence" value="ECO:0007669"/>
    <property type="project" value="UniProtKB-SubCell"/>
</dbReference>
<feature type="transmembrane region" description="Helical" evidence="12">
    <location>
        <begin position="6"/>
        <end position="23"/>
    </location>
</feature>
<evidence type="ECO:0000256" key="6">
    <source>
        <dbReference type="ARBA" id="ARBA00022737"/>
    </source>
</evidence>
<evidence type="ECO:0000256" key="8">
    <source>
        <dbReference type="ARBA" id="ARBA00023098"/>
    </source>
</evidence>
<dbReference type="PANTHER" id="PTHR21248">
    <property type="entry name" value="CARDIOLIPIN SYNTHASE"/>
    <property type="match status" value="1"/>
</dbReference>
<dbReference type="GO" id="GO:0032049">
    <property type="term" value="P:cardiolipin biosynthetic process"/>
    <property type="evidence" value="ECO:0007669"/>
    <property type="project" value="InterPro"/>
</dbReference>
<dbReference type="SUPFAM" id="SSF56024">
    <property type="entry name" value="Phospholipase D/nuclease"/>
    <property type="match status" value="2"/>
</dbReference>
<keyword evidence="6" id="KW-0677">Repeat</keyword>
<accession>A0A1W1EDW7</accession>
<evidence type="ECO:0000256" key="10">
    <source>
        <dbReference type="ARBA" id="ARBA00023209"/>
    </source>
</evidence>
<dbReference type="PANTHER" id="PTHR21248:SF22">
    <property type="entry name" value="PHOSPHOLIPASE D"/>
    <property type="match status" value="1"/>
</dbReference>
<keyword evidence="10" id="KW-0594">Phospholipid biosynthesis</keyword>
<evidence type="ECO:0000256" key="12">
    <source>
        <dbReference type="SAM" id="Phobius"/>
    </source>
</evidence>
<dbReference type="Gene3D" id="3.30.870.10">
    <property type="entry name" value="Endonuclease Chain A"/>
    <property type="match status" value="2"/>
</dbReference>
<comment type="subcellular location">
    <subcellularLocation>
        <location evidence="1">Cell membrane</location>
        <topology evidence="1">Multi-pass membrane protein</topology>
    </subcellularLocation>
</comment>
<evidence type="ECO:0000256" key="2">
    <source>
        <dbReference type="ARBA" id="ARBA00022475"/>
    </source>
</evidence>
<dbReference type="InterPro" id="IPR022924">
    <property type="entry name" value="Cardiolipin_synthase"/>
</dbReference>
<dbReference type="FunFam" id="3.30.870.10:FF:000014">
    <property type="entry name" value="Cardiolipin synthase"/>
    <property type="match status" value="1"/>
</dbReference>
<dbReference type="CDD" id="cd09155">
    <property type="entry name" value="PLDc_PaCLS_like_1"/>
    <property type="match status" value="1"/>
</dbReference>
<dbReference type="GO" id="GO:0008808">
    <property type="term" value="F:cardiolipin synthase activity"/>
    <property type="evidence" value="ECO:0007669"/>
    <property type="project" value="InterPro"/>
</dbReference>
<evidence type="ECO:0000256" key="9">
    <source>
        <dbReference type="ARBA" id="ARBA00023136"/>
    </source>
</evidence>
<keyword evidence="5 12" id="KW-0812">Transmembrane</keyword>
<dbReference type="EMBL" id="FPKX01000040">
    <property type="protein sequence ID" value="SFZ98203.1"/>
    <property type="molecule type" value="Genomic_DNA"/>
</dbReference>
<keyword evidence="4 14" id="KW-0808">Transferase</keyword>
<organism evidence="14">
    <name type="scientific">hydrothermal vent metagenome</name>
    <dbReference type="NCBI Taxonomy" id="652676"/>
    <lineage>
        <taxon>unclassified sequences</taxon>
        <taxon>metagenomes</taxon>
        <taxon>ecological metagenomes</taxon>
    </lineage>
</organism>
<feature type="domain" description="PLD phosphodiesterase" evidence="13">
    <location>
        <begin position="213"/>
        <end position="240"/>
    </location>
</feature>
<keyword evidence="2" id="KW-1003">Cell membrane</keyword>
<keyword evidence="3" id="KW-0444">Lipid biosynthesis</keyword>
<evidence type="ECO:0000259" key="13">
    <source>
        <dbReference type="PROSITE" id="PS50035"/>
    </source>
</evidence>
<proteinExistence type="predicted"/>
<feature type="transmembrane region" description="Helical" evidence="12">
    <location>
        <begin position="35"/>
        <end position="56"/>
    </location>
</feature>
<keyword evidence="8" id="KW-0443">Lipid metabolism</keyword>
<dbReference type="NCBIfam" id="TIGR04265">
    <property type="entry name" value="bac_cardiolipin"/>
    <property type="match status" value="1"/>
</dbReference>
<dbReference type="Pfam" id="PF13091">
    <property type="entry name" value="PLDc_2"/>
    <property type="match status" value="2"/>
</dbReference>
<sequence length="476" mass="53945">MDSFSIWAIVIAVLYVLGILSAINAVMETRTSQGAIAWVLFLILFPYLSLPIYWIFGRNKFKGYMEVKNSSDLMVQKKIREIASKIKPYRREEWEHSGIGKATEQLSLFPYLNGNSVELLVDGEDTFESIIEGLDAAKTYICFQFYILKDDALGLKMQEHLIAKAKEGVSVYVLFDEMGSFSLSASYKNRFKEAGVKVYAFNTRKGKGNYFQINFRNHRKVVVVDGKTAWIGGHNIGDEYLGKDPKVGNWRDTHVKIEGPSALAAQLSFVEDWYWATGSELRGISWDPETRENENKEVMVVPSGPADALETASLMFHHAINEAKERIWIATPYFVPDDAILAALQLAALRGVDVRILTPDKSDNMLVNLASYSYVEDVGKIGVRFFRYSNGFLHQKVLLVDDYISMVGTANFDNRSFRLNFEITAVIEDRSFATEVEEMLKNDFAHASEMTKEDIEKRSFGFKLAIRLARLTAPVQ</sequence>